<protein>
    <submittedName>
        <fullName evidence="3">DinB family protein</fullName>
    </submittedName>
</protein>
<evidence type="ECO:0000313" key="4">
    <source>
        <dbReference type="Proteomes" id="UP000724686"/>
    </source>
</evidence>
<dbReference type="RefSeq" id="WP_205279642.1">
    <property type="nucleotide sequence ID" value="NZ_JAFFPU010000035.1"/>
</dbReference>
<organism evidence="3 4">
    <name type="scientific">Leptospira ainlahdjerensis</name>
    <dbReference type="NCBI Taxonomy" id="2810033"/>
    <lineage>
        <taxon>Bacteria</taxon>
        <taxon>Pseudomonadati</taxon>
        <taxon>Spirochaetota</taxon>
        <taxon>Spirochaetia</taxon>
        <taxon>Leptospirales</taxon>
        <taxon>Leptospiraceae</taxon>
        <taxon>Leptospira</taxon>
    </lineage>
</organism>
<accession>A0ABS2UAY0</accession>
<dbReference type="Gene3D" id="1.20.120.450">
    <property type="entry name" value="dinb family like domain"/>
    <property type="match status" value="1"/>
</dbReference>
<evidence type="ECO:0000313" key="3">
    <source>
        <dbReference type="EMBL" id="MBM9577526.1"/>
    </source>
</evidence>
<dbReference type="SUPFAM" id="SSF109854">
    <property type="entry name" value="DinB/YfiT-like putative metalloenzymes"/>
    <property type="match status" value="1"/>
</dbReference>
<sequence>MISLEYCKLMAQYNRWMNEKVYSTCFKLTDSQRKENRGAFFKSIHSTLNHILWVDLSWMARFEGKDLPGGSASSDLYSDFDELFSARKECDSKIVDWSLGIDSSWLESNFRFFSVVYQKELEKPIWVLVDHIFNHQTHHRGQITTLISQFGFDVGVTDLAWM</sequence>
<dbReference type="Pfam" id="PF05163">
    <property type="entry name" value="DinB"/>
    <property type="match status" value="1"/>
</dbReference>
<evidence type="ECO:0000256" key="2">
    <source>
        <dbReference type="ARBA" id="ARBA00022723"/>
    </source>
</evidence>
<dbReference type="PANTHER" id="PTHR37302:SF1">
    <property type="entry name" value="PROTEIN DINB"/>
    <property type="match status" value="1"/>
</dbReference>
<dbReference type="EMBL" id="JAFFPU010000035">
    <property type="protein sequence ID" value="MBM9577526.1"/>
    <property type="molecule type" value="Genomic_DNA"/>
</dbReference>
<gene>
    <name evidence="3" type="ORF">JWG45_10210</name>
</gene>
<reference evidence="3 4" key="1">
    <citation type="submission" date="2021-02" db="EMBL/GenBank/DDBJ databases">
        <title>Leptospira ainlahdjerensis sp. nov., Leptospira ainazelensis sp. nov., Leptospira abararensis sp. nov. and Leptospira chreensis sp. nov., four new species isolated from water sources in Algeria.</title>
        <authorList>
            <person name="Amara Korba A."/>
            <person name="Kainiu M."/>
            <person name="Vincent A.T."/>
            <person name="Mariet J.-F."/>
            <person name="Veyrier F.J."/>
            <person name="Goarant C."/>
            <person name="Picardeau M."/>
        </authorList>
    </citation>
    <scope>NUCLEOTIDE SEQUENCE [LARGE SCALE GENOMIC DNA]</scope>
    <source>
        <strain evidence="3 4">201903070</strain>
    </source>
</reference>
<proteinExistence type="inferred from homology"/>
<dbReference type="Proteomes" id="UP000724686">
    <property type="component" value="Unassembled WGS sequence"/>
</dbReference>
<name>A0ABS2UAY0_9LEPT</name>
<dbReference type="PANTHER" id="PTHR37302">
    <property type="entry name" value="SLR1116 PROTEIN"/>
    <property type="match status" value="1"/>
</dbReference>
<keyword evidence="4" id="KW-1185">Reference proteome</keyword>
<keyword evidence="2" id="KW-0479">Metal-binding</keyword>
<dbReference type="InterPro" id="IPR034660">
    <property type="entry name" value="DinB/YfiT-like"/>
</dbReference>
<comment type="caution">
    <text evidence="3">The sequence shown here is derived from an EMBL/GenBank/DDBJ whole genome shotgun (WGS) entry which is preliminary data.</text>
</comment>
<dbReference type="InterPro" id="IPR007837">
    <property type="entry name" value="DinB"/>
</dbReference>
<comment type="similarity">
    <text evidence="1">Belongs to the DinB family.</text>
</comment>
<evidence type="ECO:0000256" key="1">
    <source>
        <dbReference type="ARBA" id="ARBA00008635"/>
    </source>
</evidence>